<evidence type="ECO:0000313" key="4">
    <source>
        <dbReference type="EMBL" id="TWL32042.1"/>
    </source>
</evidence>
<proteinExistence type="predicted"/>
<comment type="caution">
    <text evidence="4">The sequence shown here is derived from an EMBL/GenBank/DDBJ whole genome shotgun (WGS) entry which is preliminary data.</text>
</comment>
<dbReference type="Pfam" id="PF01520">
    <property type="entry name" value="Amidase_3"/>
    <property type="match status" value="1"/>
</dbReference>
<evidence type="ECO:0000313" key="5">
    <source>
        <dbReference type="Proteomes" id="UP000435910"/>
    </source>
</evidence>
<dbReference type="CDD" id="cd02696">
    <property type="entry name" value="MurNAc-LAA"/>
    <property type="match status" value="1"/>
</dbReference>
<reference evidence="4 5" key="1">
    <citation type="submission" date="2019-06" db="EMBL/GenBank/DDBJ databases">
        <title>Genome sequence analysis of &gt;100 Bacillus licheniformis strains suggests intrinsic resistance to this species.</title>
        <authorList>
            <person name="Wels M."/>
            <person name="Siezen R.J."/>
            <person name="Johansen E."/>
            <person name="Stuer-Lauridsen B."/>
            <person name="Bjerre K."/>
            <person name="Nielsen B.K.K."/>
        </authorList>
    </citation>
    <scope>NUCLEOTIDE SEQUENCE [LARGE SCALE GENOMIC DNA]</scope>
    <source>
        <strain evidence="4 5">BAC-16736</strain>
    </source>
</reference>
<dbReference type="AlphaFoldDB" id="A0A415JDZ9"/>
<dbReference type="Proteomes" id="UP000435910">
    <property type="component" value="Unassembled WGS sequence"/>
</dbReference>
<dbReference type="RefSeq" id="WP_003183353.1">
    <property type="nucleotide sequence ID" value="NZ_BOQU01000004.1"/>
</dbReference>
<feature type="signal peptide" evidence="2">
    <location>
        <begin position="1"/>
        <end position="24"/>
    </location>
</feature>
<evidence type="ECO:0000259" key="3">
    <source>
        <dbReference type="SMART" id="SM00646"/>
    </source>
</evidence>
<gene>
    <name evidence="4" type="ORF">CHCC16736_2430</name>
</gene>
<sequence>MKLLIKSFVLLLFSFMAAFPAAFAAEPLSGKTVYVDAGHGGEDSGAVGNGLLEKDVNLEVAMLIDEKLKEEGADTVASRTDDTFLTLEDRVAKASKNASDLFISIHANSAVPEASGTETYFDSTYQAADSERLASDIQERLPDALGTRDRGVKESGFYVIKNSQMPSVLVELGFITNKTDADKLESPEYQEKAADAIADAVVSYYE</sequence>
<evidence type="ECO:0000256" key="2">
    <source>
        <dbReference type="SAM" id="SignalP"/>
    </source>
</evidence>
<dbReference type="PANTHER" id="PTHR30404">
    <property type="entry name" value="N-ACETYLMURAMOYL-L-ALANINE AMIDASE"/>
    <property type="match status" value="1"/>
</dbReference>
<keyword evidence="1" id="KW-0378">Hydrolase</keyword>
<accession>A0A415JDZ9</accession>
<dbReference type="GO" id="GO:0009253">
    <property type="term" value="P:peptidoglycan catabolic process"/>
    <property type="evidence" value="ECO:0007669"/>
    <property type="project" value="InterPro"/>
</dbReference>
<dbReference type="PANTHER" id="PTHR30404:SF0">
    <property type="entry name" value="N-ACETYLMURAMOYL-L-ALANINE AMIDASE AMIC"/>
    <property type="match status" value="1"/>
</dbReference>
<dbReference type="InterPro" id="IPR002508">
    <property type="entry name" value="MurNAc-LAA_cat"/>
</dbReference>
<organism evidence="4 5">
    <name type="scientific">Bacillus licheniformis</name>
    <dbReference type="NCBI Taxonomy" id="1402"/>
    <lineage>
        <taxon>Bacteria</taxon>
        <taxon>Bacillati</taxon>
        <taxon>Bacillota</taxon>
        <taxon>Bacilli</taxon>
        <taxon>Bacillales</taxon>
        <taxon>Bacillaceae</taxon>
        <taxon>Bacillus</taxon>
    </lineage>
</organism>
<protein>
    <submittedName>
        <fullName evidence="4">N-acetylmuramoyl-L-alanine amidase LytC</fullName>
    </submittedName>
</protein>
<keyword evidence="2" id="KW-0732">Signal</keyword>
<feature type="chain" id="PRO_5041088591" evidence="2">
    <location>
        <begin position="25"/>
        <end position="206"/>
    </location>
</feature>
<dbReference type="SUPFAM" id="SSF53187">
    <property type="entry name" value="Zn-dependent exopeptidases"/>
    <property type="match status" value="1"/>
</dbReference>
<dbReference type="OMA" id="WHTNLNI"/>
<dbReference type="Gene3D" id="3.40.630.40">
    <property type="entry name" value="Zn-dependent exopeptidases"/>
    <property type="match status" value="1"/>
</dbReference>
<feature type="domain" description="MurNAc-LAA" evidence="3">
    <location>
        <begin position="91"/>
        <end position="202"/>
    </location>
</feature>
<dbReference type="EMBL" id="NILC01000009">
    <property type="protein sequence ID" value="TWL32042.1"/>
    <property type="molecule type" value="Genomic_DNA"/>
</dbReference>
<dbReference type="SMART" id="SM00646">
    <property type="entry name" value="Ami_3"/>
    <property type="match status" value="1"/>
</dbReference>
<dbReference type="GO" id="GO:0030288">
    <property type="term" value="C:outer membrane-bounded periplasmic space"/>
    <property type="evidence" value="ECO:0007669"/>
    <property type="project" value="TreeGrafter"/>
</dbReference>
<evidence type="ECO:0000256" key="1">
    <source>
        <dbReference type="ARBA" id="ARBA00022801"/>
    </source>
</evidence>
<name>A0A415JDZ9_BACLI</name>
<dbReference type="InterPro" id="IPR050695">
    <property type="entry name" value="N-acetylmuramoyl_amidase_3"/>
</dbReference>
<dbReference type="GO" id="GO:0008745">
    <property type="term" value="F:N-acetylmuramoyl-L-alanine amidase activity"/>
    <property type="evidence" value="ECO:0007669"/>
    <property type="project" value="InterPro"/>
</dbReference>
<dbReference type="GeneID" id="92860817"/>